<accession>A0A6C0AL78</accession>
<dbReference type="InterPro" id="IPR027791">
    <property type="entry name" value="Galactosyl_T_C"/>
</dbReference>
<dbReference type="PRINTS" id="PR02050">
    <property type="entry name" value="B14GALTRFASE"/>
</dbReference>
<evidence type="ECO:0000256" key="10">
    <source>
        <dbReference type="ARBA" id="ARBA00023180"/>
    </source>
</evidence>
<evidence type="ECO:0000256" key="9">
    <source>
        <dbReference type="ARBA" id="ARBA00023136"/>
    </source>
</evidence>
<dbReference type="InterPro" id="IPR027995">
    <property type="entry name" value="Galactosyl_T_N"/>
</dbReference>
<proteinExistence type="inferred from homology"/>
<keyword evidence="7" id="KW-0735">Signal-anchor</keyword>
<dbReference type="AlphaFoldDB" id="A0A6C0AL78"/>
<dbReference type="GO" id="GO:0016020">
    <property type="term" value="C:membrane"/>
    <property type="evidence" value="ECO:0007669"/>
    <property type="project" value="UniProtKB-SubCell"/>
</dbReference>
<evidence type="ECO:0000256" key="3">
    <source>
        <dbReference type="ARBA" id="ARBA00005735"/>
    </source>
</evidence>
<organism evidence="13">
    <name type="scientific">viral metagenome</name>
    <dbReference type="NCBI Taxonomy" id="1070528"/>
    <lineage>
        <taxon>unclassified sequences</taxon>
        <taxon>metagenomes</taxon>
        <taxon>organismal metagenomes</taxon>
    </lineage>
</organism>
<evidence type="ECO:0008006" key="14">
    <source>
        <dbReference type="Google" id="ProtNLM"/>
    </source>
</evidence>
<dbReference type="Pfam" id="PF02709">
    <property type="entry name" value="Glyco_transf_7C"/>
    <property type="match status" value="1"/>
</dbReference>
<dbReference type="UniPathway" id="UPA00378"/>
<dbReference type="Gene3D" id="3.90.550.10">
    <property type="entry name" value="Spore Coat Polysaccharide Biosynthesis Protein SpsA, Chain A"/>
    <property type="match status" value="1"/>
</dbReference>
<dbReference type="PANTHER" id="PTHR19300">
    <property type="entry name" value="BETA-1,4-GALACTOSYLTRANSFERASE"/>
    <property type="match status" value="1"/>
</dbReference>
<dbReference type="GO" id="GO:0008378">
    <property type="term" value="F:galactosyltransferase activity"/>
    <property type="evidence" value="ECO:0007669"/>
    <property type="project" value="TreeGrafter"/>
</dbReference>
<dbReference type="SUPFAM" id="SSF53448">
    <property type="entry name" value="Nucleotide-diphospho-sugar transferases"/>
    <property type="match status" value="1"/>
</dbReference>
<comment type="pathway">
    <text evidence="2">Protein modification; protein glycosylation.</text>
</comment>
<dbReference type="GO" id="GO:0005975">
    <property type="term" value="P:carbohydrate metabolic process"/>
    <property type="evidence" value="ECO:0007669"/>
    <property type="project" value="InterPro"/>
</dbReference>
<name>A0A6C0AL78_9ZZZZ</name>
<evidence type="ECO:0000256" key="8">
    <source>
        <dbReference type="ARBA" id="ARBA00022989"/>
    </source>
</evidence>
<evidence type="ECO:0000256" key="6">
    <source>
        <dbReference type="ARBA" id="ARBA00022692"/>
    </source>
</evidence>
<comment type="similarity">
    <text evidence="3">Belongs to the glycosyltransferase 7 family.</text>
</comment>
<evidence type="ECO:0000313" key="13">
    <source>
        <dbReference type="EMBL" id="QHS80200.1"/>
    </source>
</evidence>
<keyword evidence="6" id="KW-0812">Transmembrane</keyword>
<dbReference type="EMBL" id="MN740675">
    <property type="protein sequence ID" value="QHS80200.1"/>
    <property type="molecule type" value="Genomic_DNA"/>
</dbReference>
<keyword evidence="8" id="KW-1133">Transmembrane helix</keyword>
<dbReference type="GO" id="GO:0005794">
    <property type="term" value="C:Golgi apparatus"/>
    <property type="evidence" value="ECO:0007669"/>
    <property type="project" value="TreeGrafter"/>
</dbReference>
<protein>
    <recommendedName>
        <fullName evidence="14">Galactosyltransferase C-terminal domain-containing protein</fullName>
    </recommendedName>
</protein>
<evidence type="ECO:0000256" key="7">
    <source>
        <dbReference type="ARBA" id="ARBA00022968"/>
    </source>
</evidence>
<evidence type="ECO:0000256" key="1">
    <source>
        <dbReference type="ARBA" id="ARBA00004606"/>
    </source>
</evidence>
<dbReference type="PANTHER" id="PTHR19300:SF57">
    <property type="entry name" value="BETA-1,4-N-ACETYLGALACTOSAMINYLTRANSFERASE"/>
    <property type="match status" value="1"/>
</dbReference>
<keyword evidence="4" id="KW-0328">Glycosyltransferase</keyword>
<evidence type="ECO:0000259" key="12">
    <source>
        <dbReference type="Pfam" id="PF13733"/>
    </source>
</evidence>
<keyword evidence="5" id="KW-0808">Transferase</keyword>
<evidence type="ECO:0000259" key="11">
    <source>
        <dbReference type="Pfam" id="PF02709"/>
    </source>
</evidence>
<feature type="domain" description="Galactosyltransferase N-terminal" evidence="12">
    <location>
        <begin position="8"/>
        <end position="88"/>
    </location>
</feature>
<evidence type="ECO:0000256" key="5">
    <source>
        <dbReference type="ARBA" id="ARBA00022679"/>
    </source>
</evidence>
<dbReference type="InterPro" id="IPR029044">
    <property type="entry name" value="Nucleotide-diphossugar_trans"/>
</dbReference>
<feature type="domain" description="Galactosyltransferase C-terminal" evidence="11">
    <location>
        <begin position="100"/>
        <end position="152"/>
    </location>
</feature>
<comment type="subcellular location">
    <subcellularLocation>
        <location evidence="1">Membrane</location>
        <topology evidence="1">Single-pass type II membrane protein</topology>
    </subcellularLocation>
</comment>
<evidence type="ECO:0000256" key="2">
    <source>
        <dbReference type="ARBA" id="ARBA00004922"/>
    </source>
</evidence>
<keyword evidence="9" id="KW-0472">Membrane</keyword>
<dbReference type="InterPro" id="IPR003859">
    <property type="entry name" value="Galactosyl_T"/>
</dbReference>
<keyword evidence="10" id="KW-0325">Glycoprotein</keyword>
<reference evidence="13" key="1">
    <citation type="journal article" date="2020" name="Nature">
        <title>Giant virus diversity and host interactions through global metagenomics.</title>
        <authorList>
            <person name="Schulz F."/>
            <person name="Roux S."/>
            <person name="Paez-Espino D."/>
            <person name="Jungbluth S."/>
            <person name="Walsh D.A."/>
            <person name="Denef V.J."/>
            <person name="McMahon K.D."/>
            <person name="Konstantinidis K.T."/>
            <person name="Eloe-Fadrosh E.A."/>
            <person name="Kyrpides N.C."/>
            <person name="Woyke T."/>
        </authorList>
    </citation>
    <scope>NUCLEOTIDE SEQUENCE</scope>
    <source>
        <strain evidence="13">GVMAG-S-1039698-54</strain>
    </source>
</reference>
<dbReference type="Pfam" id="PF13733">
    <property type="entry name" value="Glyco_transf_7N"/>
    <property type="match status" value="1"/>
</dbReference>
<sequence>MSEIPKKIFIIPYRDREQHKIVFVNQYKHILKKHSYAMFFVHQTDDRPFNRGATKNIGFLHAKEKYPDDYKKITFIFNDIDTLPYDETTCDFNTSFGKVKHFFGFKQTLGGIIAIKGNDFEKINGFPNIWGWGYEDNALKQRWVKSKGTIDYSQFYPYKDRSIVLLYHGEKKLYAQKETWNAFWNDTGLDGLKTLSKIKYDVKDEKENVFMINVSTFESMNAPPKKMINGVPPVNFGKPSRVYSKATRHFRSMGGLFGKK</sequence>
<evidence type="ECO:0000256" key="4">
    <source>
        <dbReference type="ARBA" id="ARBA00022676"/>
    </source>
</evidence>